<dbReference type="AlphaFoldDB" id="A0AAV1WE89"/>
<gene>
    <name evidence="1" type="ORF">LLUT_LOCUS8537</name>
</gene>
<reference evidence="1 2" key="1">
    <citation type="submission" date="2024-03" db="EMBL/GenBank/DDBJ databases">
        <authorList>
            <person name="Martinez-Hernandez J."/>
        </authorList>
    </citation>
    <scope>NUCLEOTIDE SEQUENCE [LARGE SCALE GENOMIC DNA]</scope>
</reference>
<keyword evidence="2" id="KW-1185">Reference proteome</keyword>
<comment type="caution">
    <text evidence="1">The sequence shown here is derived from an EMBL/GenBank/DDBJ whole genome shotgun (WGS) entry which is preliminary data.</text>
</comment>
<organism evidence="1 2">
    <name type="scientific">Lupinus luteus</name>
    <name type="common">European yellow lupine</name>
    <dbReference type="NCBI Taxonomy" id="3873"/>
    <lineage>
        <taxon>Eukaryota</taxon>
        <taxon>Viridiplantae</taxon>
        <taxon>Streptophyta</taxon>
        <taxon>Embryophyta</taxon>
        <taxon>Tracheophyta</taxon>
        <taxon>Spermatophyta</taxon>
        <taxon>Magnoliopsida</taxon>
        <taxon>eudicotyledons</taxon>
        <taxon>Gunneridae</taxon>
        <taxon>Pentapetalae</taxon>
        <taxon>rosids</taxon>
        <taxon>fabids</taxon>
        <taxon>Fabales</taxon>
        <taxon>Fabaceae</taxon>
        <taxon>Papilionoideae</taxon>
        <taxon>50 kb inversion clade</taxon>
        <taxon>genistoids sensu lato</taxon>
        <taxon>core genistoids</taxon>
        <taxon>Genisteae</taxon>
        <taxon>Lupinus</taxon>
    </lineage>
</organism>
<name>A0AAV1WE89_LUPLU</name>
<proteinExistence type="predicted"/>
<accession>A0AAV1WE89</accession>
<evidence type="ECO:0000313" key="2">
    <source>
        <dbReference type="Proteomes" id="UP001497480"/>
    </source>
</evidence>
<dbReference type="Proteomes" id="UP001497480">
    <property type="component" value="Unassembled WGS sequence"/>
</dbReference>
<protein>
    <submittedName>
        <fullName evidence="1">Uncharacterized protein</fullName>
    </submittedName>
</protein>
<evidence type="ECO:0000313" key="1">
    <source>
        <dbReference type="EMBL" id="CAL0307477.1"/>
    </source>
</evidence>
<dbReference type="EMBL" id="CAXHTB010000006">
    <property type="protein sequence ID" value="CAL0307477.1"/>
    <property type="molecule type" value="Genomic_DNA"/>
</dbReference>
<sequence length="138" mass="15816">MVSTNHKKTSDEKISKKNTSLRPRLDISKNENDLLAKLTMQLASMVFFAYTPLDFSREEYVVFSLYKKYCGISDESHIEVNTVKKITQMLINLPINQMNAEDLLVLEESLNSLKQKVLQNSEENIARVTNTLAPSFNK</sequence>